<dbReference type="EMBL" id="QGMY01000002">
    <property type="protein sequence ID" value="PWR73677.1"/>
    <property type="molecule type" value="Genomic_DNA"/>
</dbReference>
<dbReference type="OrthoDB" id="9287at2157"/>
<feature type="domain" description="Polymerase nucleotidyl transferase" evidence="1">
    <location>
        <begin position="12"/>
        <end position="91"/>
    </location>
</feature>
<dbReference type="SUPFAM" id="SSF81301">
    <property type="entry name" value="Nucleotidyltransferase"/>
    <property type="match status" value="1"/>
</dbReference>
<dbReference type="AlphaFoldDB" id="A0A2V2NBF5"/>
<dbReference type="PANTHER" id="PTHR43449">
    <property type="entry name" value="NUCLEOTIDYLTRANSFERASE"/>
    <property type="match status" value="1"/>
</dbReference>
<dbReference type="GeneID" id="97548992"/>
<dbReference type="Proteomes" id="UP000245657">
    <property type="component" value="Unassembled WGS sequence"/>
</dbReference>
<dbReference type="InterPro" id="IPR002934">
    <property type="entry name" value="Polymerase_NTP_transf_dom"/>
</dbReference>
<reference evidence="2 3" key="1">
    <citation type="submission" date="2018-05" db="EMBL/GenBank/DDBJ databases">
        <title>Draft genome of Methanospirillum lacunae Ki8-1.</title>
        <authorList>
            <person name="Dueholm M.S."/>
            <person name="Nielsen P.H."/>
            <person name="Bakmann L.F."/>
            <person name="Otzen D.E."/>
        </authorList>
    </citation>
    <scope>NUCLEOTIDE SEQUENCE [LARGE SCALE GENOMIC DNA]</scope>
    <source>
        <strain evidence="2 3">Ki8-1</strain>
    </source>
</reference>
<dbReference type="Gene3D" id="3.30.460.10">
    <property type="entry name" value="Beta Polymerase, domain 2"/>
    <property type="match status" value="1"/>
</dbReference>
<proteinExistence type="predicted"/>
<organism evidence="2 3">
    <name type="scientific">Methanospirillum lacunae</name>
    <dbReference type="NCBI Taxonomy" id="668570"/>
    <lineage>
        <taxon>Archaea</taxon>
        <taxon>Methanobacteriati</taxon>
        <taxon>Methanobacteriota</taxon>
        <taxon>Stenosarchaea group</taxon>
        <taxon>Methanomicrobia</taxon>
        <taxon>Methanomicrobiales</taxon>
        <taxon>Methanospirillaceae</taxon>
        <taxon>Methanospirillum</taxon>
    </lineage>
</organism>
<evidence type="ECO:0000313" key="2">
    <source>
        <dbReference type="EMBL" id="PWR73677.1"/>
    </source>
</evidence>
<protein>
    <recommendedName>
        <fullName evidence="1">Polymerase nucleotidyl transferase domain-containing protein</fullName>
    </recommendedName>
</protein>
<dbReference type="InterPro" id="IPR043519">
    <property type="entry name" value="NT_sf"/>
</dbReference>
<dbReference type="GO" id="GO:0016779">
    <property type="term" value="F:nucleotidyltransferase activity"/>
    <property type="evidence" value="ECO:0007669"/>
    <property type="project" value="InterPro"/>
</dbReference>
<comment type="caution">
    <text evidence="2">The sequence shown here is derived from an EMBL/GenBank/DDBJ whole genome shotgun (WGS) entry which is preliminary data.</text>
</comment>
<accession>A0A2V2NBF5</accession>
<sequence>MVQDSIINTFYREILPKLTELFTPDKVILFGSRMSGSAHEESDLDVILVSERFRGVPQHERFPLVRKSIRSGYSIDYLCYTIDEFERMKTRSSVLGSALIGPHQIVLGTL</sequence>
<gene>
    <name evidence="2" type="ORF">DK846_00450</name>
</gene>
<name>A0A2V2NBF5_9EURY</name>
<dbReference type="Pfam" id="PF01909">
    <property type="entry name" value="NTP_transf_2"/>
    <property type="match status" value="1"/>
</dbReference>
<evidence type="ECO:0000259" key="1">
    <source>
        <dbReference type="Pfam" id="PF01909"/>
    </source>
</evidence>
<dbReference type="RefSeq" id="WP_109966958.1">
    <property type="nucleotide sequence ID" value="NZ_CP176093.1"/>
</dbReference>
<dbReference type="CDD" id="cd05403">
    <property type="entry name" value="NT_KNTase_like"/>
    <property type="match status" value="1"/>
</dbReference>
<dbReference type="PANTHER" id="PTHR43449:SF3">
    <property type="entry name" value="POLYMERASE NUCLEOTIDYL TRANSFERASE DOMAIN-CONTAINING PROTEIN"/>
    <property type="match status" value="1"/>
</dbReference>
<keyword evidence="3" id="KW-1185">Reference proteome</keyword>
<evidence type="ECO:0000313" key="3">
    <source>
        <dbReference type="Proteomes" id="UP000245657"/>
    </source>
</evidence>